<organism evidence="1 2">
    <name type="scientific">Noviherbaspirillum album</name>
    <dbReference type="NCBI Taxonomy" id="3080276"/>
    <lineage>
        <taxon>Bacteria</taxon>
        <taxon>Pseudomonadati</taxon>
        <taxon>Pseudomonadota</taxon>
        <taxon>Betaproteobacteria</taxon>
        <taxon>Burkholderiales</taxon>
        <taxon>Oxalobacteraceae</taxon>
        <taxon>Noviherbaspirillum</taxon>
    </lineage>
</organism>
<dbReference type="InterPro" id="IPR014113">
    <property type="entry name" value="T4SS_TrbC_subgr"/>
</dbReference>
<name>A0ABU6JAJ0_9BURK</name>
<sequence length="215" mass="23176">MPTDAQIKDQMLREQRAALEAIQRGGATVAAPGAFKTDIPVAPTPTGAKTDNLDEVVQRYQSGQEKKPMMRPGEHDLLVFVSFSMPKEVLTELSRQAKEAGAVVVIRGFKDKTLSATKLAAQEVNKAGTEWDIHPELYKAFKVTKVPSFVVADASAASVLEDGCSPETSYASVSGNISIELALDTIRRRANPAIAQLAEARLKTIRSAAKPGMLR</sequence>
<evidence type="ECO:0000313" key="1">
    <source>
        <dbReference type="EMBL" id="MEC4720456.1"/>
    </source>
</evidence>
<keyword evidence="2" id="KW-1185">Reference proteome</keyword>
<dbReference type="InterPro" id="IPR019106">
    <property type="entry name" value="T4SS_TrbC"/>
</dbReference>
<dbReference type="Pfam" id="PF09673">
    <property type="entry name" value="TrbC_Ftype"/>
    <property type="match status" value="1"/>
</dbReference>
<gene>
    <name evidence="1" type="primary">trbC</name>
    <name evidence="1" type="ORF">RY831_14940</name>
</gene>
<dbReference type="EMBL" id="JAWIIV010000011">
    <property type="protein sequence ID" value="MEC4720456.1"/>
    <property type="molecule type" value="Genomic_DNA"/>
</dbReference>
<comment type="caution">
    <text evidence="1">The sequence shown here is derived from an EMBL/GenBank/DDBJ whole genome shotgun (WGS) entry which is preliminary data.</text>
</comment>
<dbReference type="Proteomes" id="UP001352263">
    <property type="component" value="Unassembled WGS sequence"/>
</dbReference>
<proteinExistence type="predicted"/>
<dbReference type="RefSeq" id="WP_326507174.1">
    <property type="nucleotide sequence ID" value="NZ_JAWIIV010000011.1"/>
</dbReference>
<evidence type="ECO:0000313" key="2">
    <source>
        <dbReference type="Proteomes" id="UP001352263"/>
    </source>
</evidence>
<dbReference type="NCBIfam" id="TIGR02742">
    <property type="entry name" value="TrbC_Ftype"/>
    <property type="match status" value="1"/>
</dbReference>
<reference evidence="1 2" key="1">
    <citation type="submission" date="2023-10" db="EMBL/GenBank/DDBJ databases">
        <title>Noviherbaspirillum sp. CPCC 100848 genome assembly.</title>
        <authorList>
            <person name="Li X.Y."/>
            <person name="Fang X.M."/>
        </authorList>
    </citation>
    <scope>NUCLEOTIDE SEQUENCE [LARGE SCALE GENOMIC DNA]</scope>
    <source>
        <strain evidence="1 2">CPCC 100848</strain>
    </source>
</reference>
<protein>
    <submittedName>
        <fullName evidence="1">Type-F conjugative transfer system pilin assembly protein TrbC</fullName>
    </submittedName>
</protein>
<accession>A0ABU6JAJ0</accession>